<evidence type="ECO:0000313" key="1">
    <source>
        <dbReference type="EMBL" id="KAI4532117.1"/>
    </source>
</evidence>
<comment type="caution">
    <text evidence="1">The sequence shown here is derived from an EMBL/GenBank/DDBJ whole genome shotgun (WGS) entry which is preliminary data.</text>
</comment>
<proteinExistence type="predicted"/>
<dbReference type="Proteomes" id="UP001214576">
    <property type="component" value="Unassembled WGS sequence"/>
</dbReference>
<name>A0AAD4TT22_OVIAM</name>
<gene>
    <name evidence="1" type="ORF">MG293_017382</name>
</gene>
<dbReference type="EMBL" id="JAKZEL010000022">
    <property type="protein sequence ID" value="KAI4532117.1"/>
    <property type="molecule type" value="Genomic_DNA"/>
</dbReference>
<protein>
    <submittedName>
        <fullName evidence="1">Uncharacterized protein</fullName>
    </submittedName>
</protein>
<dbReference type="AlphaFoldDB" id="A0AAD4TT22"/>
<reference evidence="1" key="1">
    <citation type="submission" date="2022-03" db="EMBL/GenBank/DDBJ databases">
        <title>Genomic analyses of argali, domestic sheep and their hybrids provide insights into chromosomal evolution, heterosis and genetic basis of agronomic traits.</title>
        <authorList>
            <person name="Li M."/>
        </authorList>
    </citation>
    <scope>NUCLEOTIDE SEQUENCE</scope>
    <source>
        <strain evidence="1">CAU-MHL-2022a</strain>
        <tissue evidence="1">Skin</tissue>
    </source>
</reference>
<accession>A0AAD4TT22</accession>
<evidence type="ECO:0000313" key="2">
    <source>
        <dbReference type="Proteomes" id="UP001214576"/>
    </source>
</evidence>
<organism evidence="1 2">
    <name type="scientific">Ovis ammon polii</name>
    <dbReference type="NCBI Taxonomy" id="230172"/>
    <lineage>
        <taxon>Eukaryota</taxon>
        <taxon>Metazoa</taxon>
        <taxon>Chordata</taxon>
        <taxon>Craniata</taxon>
        <taxon>Vertebrata</taxon>
        <taxon>Euteleostomi</taxon>
        <taxon>Mammalia</taxon>
        <taxon>Eutheria</taxon>
        <taxon>Laurasiatheria</taxon>
        <taxon>Artiodactyla</taxon>
        <taxon>Ruminantia</taxon>
        <taxon>Pecora</taxon>
        <taxon>Bovidae</taxon>
        <taxon>Caprinae</taxon>
        <taxon>Ovis</taxon>
    </lineage>
</organism>
<sequence length="119" mass="12858">MHLDVLWNCLVDESLVANINKLKEIRVDEAIGSGNGELGGSERCLGMKMDFIVLDVAECELSGLMPRLRGWAGVTGEEKGDVNTQALGLDLSSPKRGQFLFSLPGSEDKPEMHGLVAVM</sequence>
<keyword evidence="2" id="KW-1185">Reference proteome</keyword>